<proteinExistence type="inferred from homology"/>
<accession>A0A9X2CZX9</accession>
<dbReference type="SUPFAM" id="SSF100950">
    <property type="entry name" value="NagB/RpiA/CoA transferase-like"/>
    <property type="match status" value="1"/>
</dbReference>
<dbReference type="AlphaFoldDB" id="A0A9X2CZX9"/>
<evidence type="ECO:0000256" key="2">
    <source>
        <dbReference type="ARBA" id="ARBA00002681"/>
    </source>
</evidence>
<dbReference type="Proteomes" id="UP001139721">
    <property type="component" value="Unassembled WGS sequence"/>
</dbReference>
<keyword evidence="10" id="KW-1185">Reference proteome</keyword>
<comment type="pathway">
    <text evidence="3 7">Carbohydrate degradation; pentose phosphate pathway; D-ribulose 5-phosphate from D-glucose 6-phosphate (oxidative stage): step 2/3.</text>
</comment>
<dbReference type="RefSeq" id="WP_250419453.1">
    <property type="nucleotide sequence ID" value="NZ_JAJKBJ010000003.1"/>
</dbReference>
<dbReference type="Gene3D" id="3.40.50.1360">
    <property type="match status" value="1"/>
</dbReference>
<dbReference type="InterPro" id="IPR005900">
    <property type="entry name" value="6-phosphogluconolactonase_DevB"/>
</dbReference>
<evidence type="ECO:0000256" key="6">
    <source>
        <dbReference type="ARBA" id="ARBA00020337"/>
    </source>
</evidence>
<dbReference type="PANTHER" id="PTHR11054">
    <property type="entry name" value="6-PHOSPHOGLUCONOLACTONASE"/>
    <property type="match status" value="1"/>
</dbReference>
<reference evidence="9" key="1">
    <citation type="submission" date="2021-11" db="EMBL/GenBank/DDBJ databases">
        <title>Legionella maioricencis sp. nov., a new species isolated from hot water samples in Mallorca.</title>
        <authorList>
            <person name="Crespi S."/>
            <person name="Drasar V."/>
            <person name="Salva-Serra F."/>
            <person name="Jaen-Luchoro D."/>
            <person name="Pineiro-Iglesias B."/>
            <person name="Aliaga F."/>
            <person name="Fernandez-Juarez V."/>
            <person name="Coll G."/>
            <person name="Moore E.R.B."/>
            <person name="Bennasar-Figueras A."/>
        </authorList>
    </citation>
    <scope>NUCLEOTIDE SEQUENCE</scope>
    <source>
        <strain evidence="9">HCPI-6</strain>
    </source>
</reference>
<evidence type="ECO:0000259" key="8">
    <source>
        <dbReference type="Pfam" id="PF01182"/>
    </source>
</evidence>
<evidence type="ECO:0000256" key="3">
    <source>
        <dbReference type="ARBA" id="ARBA00004961"/>
    </source>
</evidence>
<keyword evidence="7 9" id="KW-0378">Hydrolase</keyword>
<organism evidence="9 10">
    <name type="scientific">Legionella maioricensis</name>
    <dbReference type="NCBI Taxonomy" id="2896528"/>
    <lineage>
        <taxon>Bacteria</taxon>
        <taxon>Pseudomonadati</taxon>
        <taxon>Pseudomonadota</taxon>
        <taxon>Gammaproteobacteria</taxon>
        <taxon>Legionellales</taxon>
        <taxon>Legionellaceae</taxon>
        <taxon>Legionella</taxon>
    </lineage>
</organism>
<dbReference type="GO" id="GO:0017057">
    <property type="term" value="F:6-phosphogluconolactonase activity"/>
    <property type="evidence" value="ECO:0007669"/>
    <property type="project" value="UniProtKB-UniRule"/>
</dbReference>
<comment type="function">
    <text evidence="2 7">Hydrolysis of 6-phosphogluconolactone to 6-phosphogluconate.</text>
</comment>
<gene>
    <name evidence="7 9" type="primary">pgl</name>
    <name evidence="9" type="ORF">LOX96_04245</name>
</gene>
<dbReference type="Pfam" id="PF01182">
    <property type="entry name" value="Glucosamine_iso"/>
    <property type="match status" value="1"/>
</dbReference>
<dbReference type="NCBIfam" id="TIGR01198">
    <property type="entry name" value="pgl"/>
    <property type="match status" value="1"/>
</dbReference>
<name>A0A9X2CZX9_9GAMM</name>
<dbReference type="EC" id="3.1.1.31" evidence="5 7"/>
<dbReference type="InterPro" id="IPR039104">
    <property type="entry name" value="6PGL"/>
</dbReference>
<dbReference type="CDD" id="cd01400">
    <property type="entry name" value="6PGL"/>
    <property type="match status" value="1"/>
</dbReference>
<evidence type="ECO:0000313" key="9">
    <source>
        <dbReference type="EMBL" id="MCL9683292.1"/>
    </source>
</evidence>
<comment type="similarity">
    <text evidence="4 7">Belongs to the glucosamine/galactosamine-6-phosphate isomerase family. 6-phosphogluconolactonase subfamily.</text>
</comment>
<comment type="caution">
    <text evidence="9">The sequence shown here is derived from an EMBL/GenBank/DDBJ whole genome shotgun (WGS) entry which is preliminary data.</text>
</comment>
<dbReference type="EMBL" id="JAJKBJ010000003">
    <property type="protein sequence ID" value="MCL9683292.1"/>
    <property type="molecule type" value="Genomic_DNA"/>
</dbReference>
<evidence type="ECO:0000313" key="10">
    <source>
        <dbReference type="Proteomes" id="UP001139721"/>
    </source>
</evidence>
<dbReference type="PANTHER" id="PTHR11054:SF0">
    <property type="entry name" value="6-PHOSPHOGLUCONOLACTONASE"/>
    <property type="match status" value="1"/>
</dbReference>
<evidence type="ECO:0000256" key="7">
    <source>
        <dbReference type="RuleBase" id="RU365095"/>
    </source>
</evidence>
<dbReference type="GO" id="GO:0006098">
    <property type="term" value="P:pentose-phosphate shunt"/>
    <property type="evidence" value="ECO:0007669"/>
    <property type="project" value="InterPro"/>
</dbReference>
<dbReference type="InterPro" id="IPR006148">
    <property type="entry name" value="Glc/Gal-6P_isomerase"/>
</dbReference>
<evidence type="ECO:0000256" key="4">
    <source>
        <dbReference type="ARBA" id="ARBA00010662"/>
    </source>
</evidence>
<feature type="domain" description="Glucosamine/galactosamine-6-phosphate isomerase" evidence="8">
    <location>
        <begin position="8"/>
        <end position="215"/>
    </location>
</feature>
<sequence length="228" mass="25498">MQFHSFEDANLLNSTLAQQIKEVLENAVKKRGHAYLVVSGGKTPVELFKILAQTKISWDKITITLADERCVDAEHNDRNERLVKHFLLQHEARKAKFLSLYDEHIHSAESLQKTTYAIASLPTFDVVILGMGEDGHTASLFPCSNELAQGLDDDAGAVLFVTPQTAPHQRVSLSKKRLLDSRVIFLHLVGQKKRSVFNQALAEHNPMLMPVSAFLNNLNANVQVMYAP</sequence>
<protein>
    <recommendedName>
        <fullName evidence="6 7">6-phosphogluconolactonase</fullName>
        <shortName evidence="7">6PGL</shortName>
        <ecNumber evidence="5 7">3.1.1.31</ecNumber>
    </recommendedName>
</protein>
<evidence type="ECO:0000256" key="5">
    <source>
        <dbReference type="ARBA" id="ARBA00013198"/>
    </source>
</evidence>
<dbReference type="InterPro" id="IPR037171">
    <property type="entry name" value="NagB/RpiA_transferase-like"/>
</dbReference>
<evidence type="ECO:0000256" key="1">
    <source>
        <dbReference type="ARBA" id="ARBA00000832"/>
    </source>
</evidence>
<dbReference type="GO" id="GO:0005975">
    <property type="term" value="P:carbohydrate metabolic process"/>
    <property type="evidence" value="ECO:0007669"/>
    <property type="project" value="UniProtKB-UniRule"/>
</dbReference>
<comment type="catalytic activity">
    <reaction evidence="1 7">
        <text>6-phospho-D-glucono-1,5-lactone + H2O = 6-phospho-D-gluconate + H(+)</text>
        <dbReference type="Rhea" id="RHEA:12556"/>
        <dbReference type="ChEBI" id="CHEBI:15377"/>
        <dbReference type="ChEBI" id="CHEBI:15378"/>
        <dbReference type="ChEBI" id="CHEBI:57955"/>
        <dbReference type="ChEBI" id="CHEBI:58759"/>
        <dbReference type="EC" id="3.1.1.31"/>
    </reaction>
</comment>